<keyword evidence="2 4" id="KW-0689">Ribosomal protein</keyword>
<dbReference type="Pfam" id="PF00276">
    <property type="entry name" value="Ribosomal_L23"/>
    <property type="match status" value="1"/>
</dbReference>
<dbReference type="GO" id="GO:1990904">
    <property type="term" value="C:ribonucleoprotein complex"/>
    <property type="evidence" value="ECO:0007669"/>
    <property type="project" value="UniProtKB-KW"/>
</dbReference>
<dbReference type="GO" id="GO:0003735">
    <property type="term" value="F:structural constituent of ribosome"/>
    <property type="evidence" value="ECO:0007669"/>
    <property type="project" value="InterPro"/>
</dbReference>
<keyword evidence="4" id="KW-0699">rRNA-binding</keyword>
<dbReference type="InterPro" id="IPR012678">
    <property type="entry name" value="Ribosomal_uL23/eL15/eS24_sf"/>
</dbReference>
<evidence type="ECO:0000256" key="2">
    <source>
        <dbReference type="ARBA" id="ARBA00022980"/>
    </source>
</evidence>
<dbReference type="GO" id="GO:0019843">
    <property type="term" value="F:rRNA binding"/>
    <property type="evidence" value="ECO:0007669"/>
    <property type="project" value="UniProtKB-UniRule"/>
</dbReference>
<keyword evidence="3 4" id="KW-0687">Ribonucleoprotein</keyword>
<proteinExistence type="inferred from homology"/>
<dbReference type="EMBL" id="PFBG01000033">
    <property type="protein sequence ID" value="PIR85695.1"/>
    <property type="molecule type" value="Genomic_DNA"/>
</dbReference>
<evidence type="ECO:0000256" key="1">
    <source>
        <dbReference type="ARBA" id="ARBA00006700"/>
    </source>
</evidence>
<protein>
    <recommendedName>
        <fullName evidence="4">Large ribosomal subunit protein uL23</fullName>
    </recommendedName>
</protein>
<comment type="function">
    <text evidence="4">One of the early assembly proteins it binds 23S rRNA. One of the proteins that surrounds the polypeptide exit tunnel on the outside of the ribosome. Forms the main docking site for trigger factor binding to the ribosome.</text>
</comment>
<evidence type="ECO:0000313" key="7">
    <source>
        <dbReference type="Proteomes" id="UP000229612"/>
    </source>
</evidence>
<evidence type="ECO:0000313" key="6">
    <source>
        <dbReference type="EMBL" id="PIR85695.1"/>
    </source>
</evidence>
<dbReference type="AlphaFoldDB" id="A0A2H0UIR3"/>
<dbReference type="Gene3D" id="3.30.70.330">
    <property type="match status" value="1"/>
</dbReference>
<keyword evidence="4" id="KW-0694">RNA-binding</keyword>
<evidence type="ECO:0000256" key="3">
    <source>
        <dbReference type="ARBA" id="ARBA00023274"/>
    </source>
</evidence>
<organism evidence="6 7">
    <name type="scientific">Candidatus Kaiserbacteria bacterium CG10_big_fil_rev_8_21_14_0_10_44_10</name>
    <dbReference type="NCBI Taxonomy" id="1974606"/>
    <lineage>
        <taxon>Bacteria</taxon>
        <taxon>Candidatus Kaiseribacteriota</taxon>
    </lineage>
</organism>
<dbReference type="InterPro" id="IPR012677">
    <property type="entry name" value="Nucleotide-bd_a/b_plait_sf"/>
</dbReference>
<gene>
    <name evidence="4 6" type="primary">rplW</name>
    <name evidence="6" type="ORF">COU14_02895</name>
</gene>
<dbReference type="GO" id="GO:0006412">
    <property type="term" value="P:translation"/>
    <property type="evidence" value="ECO:0007669"/>
    <property type="project" value="UniProtKB-UniRule"/>
</dbReference>
<dbReference type="Proteomes" id="UP000229612">
    <property type="component" value="Unassembled WGS sequence"/>
</dbReference>
<comment type="subunit">
    <text evidence="4">Part of the 50S ribosomal subunit. Contacts protein L29, and trigger factor when it is bound to the ribosome.</text>
</comment>
<evidence type="ECO:0000256" key="5">
    <source>
        <dbReference type="SAM" id="MobiDB-lite"/>
    </source>
</evidence>
<dbReference type="PANTHER" id="PTHR11620">
    <property type="entry name" value="60S RIBOSOMAL PROTEIN L23A"/>
    <property type="match status" value="1"/>
</dbReference>
<name>A0A2H0UIR3_9BACT</name>
<dbReference type="SUPFAM" id="SSF54189">
    <property type="entry name" value="Ribosomal proteins S24e, L23 and L15e"/>
    <property type="match status" value="1"/>
</dbReference>
<evidence type="ECO:0000256" key="4">
    <source>
        <dbReference type="HAMAP-Rule" id="MF_01369"/>
    </source>
</evidence>
<reference evidence="7" key="1">
    <citation type="submission" date="2017-09" db="EMBL/GenBank/DDBJ databases">
        <title>Depth-based differentiation of microbial function through sediment-hosted aquifers and enrichment of novel symbionts in the deep terrestrial subsurface.</title>
        <authorList>
            <person name="Probst A.J."/>
            <person name="Ladd B."/>
            <person name="Jarett J.K."/>
            <person name="Geller-Mcgrath D.E."/>
            <person name="Sieber C.M.K."/>
            <person name="Emerson J.B."/>
            <person name="Anantharaman K."/>
            <person name="Thomas B.C."/>
            <person name="Malmstrom R."/>
            <person name="Stieglmeier M."/>
            <person name="Klingl A."/>
            <person name="Woyke T."/>
            <person name="Ryan C.M."/>
            <person name="Banfield J.F."/>
        </authorList>
    </citation>
    <scope>NUCLEOTIDE SEQUENCE [LARGE SCALE GENOMIC DNA]</scope>
</reference>
<feature type="region of interest" description="Disordered" evidence="5">
    <location>
        <begin position="1"/>
        <end position="21"/>
    </location>
</feature>
<comment type="similarity">
    <text evidence="1 4">Belongs to the universal ribosomal protein uL23 family.</text>
</comment>
<sequence length="119" mass="13453">MALFSQKKTTAKKDKKAVSTGGADVARDLSFVLRSPRITEKAMKMNERNIYSFEVARSASKFDVREAVKTFYGVTPVRINIVNKSPRQFKSRSKGRVMTQHGMKKAYVYLKKGDSISLI</sequence>
<dbReference type="HAMAP" id="MF_01369_B">
    <property type="entry name" value="Ribosomal_uL23_B"/>
    <property type="match status" value="1"/>
</dbReference>
<comment type="caution">
    <text evidence="6">The sequence shown here is derived from an EMBL/GenBank/DDBJ whole genome shotgun (WGS) entry which is preliminary data.</text>
</comment>
<dbReference type="GO" id="GO:0005840">
    <property type="term" value="C:ribosome"/>
    <property type="evidence" value="ECO:0007669"/>
    <property type="project" value="UniProtKB-KW"/>
</dbReference>
<accession>A0A2H0UIR3</accession>
<dbReference type="InterPro" id="IPR013025">
    <property type="entry name" value="Ribosomal_uL23-like"/>
</dbReference>